<gene>
    <name evidence="2" type="ORF">DFH94DRAFT_146856</name>
</gene>
<evidence type="ECO:0000313" key="2">
    <source>
        <dbReference type="EMBL" id="KAF8472983.1"/>
    </source>
</evidence>
<feature type="region of interest" description="Disordered" evidence="1">
    <location>
        <begin position="1"/>
        <end position="29"/>
    </location>
</feature>
<dbReference type="EMBL" id="WHVB01000019">
    <property type="protein sequence ID" value="KAF8472983.1"/>
    <property type="molecule type" value="Genomic_DNA"/>
</dbReference>
<evidence type="ECO:0000256" key="1">
    <source>
        <dbReference type="SAM" id="MobiDB-lite"/>
    </source>
</evidence>
<name>A0A9P5JZ68_9AGAM</name>
<comment type="caution">
    <text evidence="2">The sequence shown here is derived from an EMBL/GenBank/DDBJ whole genome shotgun (WGS) entry which is preliminary data.</text>
</comment>
<keyword evidence="3" id="KW-1185">Reference proteome</keyword>
<reference evidence="2" key="2">
    <citation type="journal article" date="2020" name="Nat. Commun.">
        <title>Large-scale genome sequencing of mycorrhizal fungi provides insights into the early evolution of symbiotic traits.</title>
        <authorList>
            <person name="Miyauchi S."/>
            <person name="Kiss E."/>
            <person name="Kuo A."/>
            <person name="Drula E."/>
            <person name="Kohler A."/>
            <person name="Sanchez-Garcia M."/>
            <person name="Morin E."/>
            <person name="Andreopoulos B."/>
            <person name="Barry K.W."/>
            <person name="Bonito G."/>
            <person name="Buee M."/>
            <person name="Carver A."/>
            <person name="Chen C."/>
            <person name="Cichocki N."/>
            <person name="Clum A."/>
            <person name="Culley D."/>
            <person name="Crous P.W."/>
            <person name="Fauchery L."/>
            <person name="Girlanda M."/>
            <person name="Hayes R.D."/>
            <person name="Keri Z."/>
            <person name="LaButti K."/>
            <person name="Lipzen A."/>
            <person name="Lombard V."/>
            <person name="Magnuson J."/>
            <person name="Maillard F."/>
            <person name="Murat C."/>
            <person name="Nolan M."/>
            <person name="Ohm R.A."/>
            <person name="Pangilinan J."/>
            <person name="Pereira M.F."/>
            <person name="Perotto S."/>
            <person name="Peter M."/>
            <person name="Pfister S."/>
            <person name="Riley R."/>
            <person name="Sitrit Y."/>
            <person name="Stielow J.B."/>
            <person name="Szollosi G."/>
            <person name="Zifcakova L."/>
            <person name="Stursova M."/>
            <person name="Spatafora J.W."/>
            <person name="Tedersoo L."/>
            <person name="Vaario L.M."/>
            <person name="Yamada A."/>
            <person name="Yan M."/>
            <person name="Wang P."/>
            <person name="Xu J."/>
            <person name="Bruns T."/>
            <person name="Baldrian P."/>
            <person name="Vilgalys R."/>
            <person name="Dunand C."/>
            <person name="Henrissat B."/>
            <person name="Grigoriev I.V."/>
            <person name="Hibbett D."/>
            <person name="Nagy L.G."/>
            <person name="Martin F.M."/>
        </authorList>
    </citation>
    <scope>NUCLEOTIDE SEQUENCE</scope>
    <source>
        <strain evidence="2">Prilba</strain>
    </source>
</reference>
<accession>A0A9P5JZ68</accession>
<reference evidence="2" key="1">
    <citation type="submission" date="2019-10" db="EMBL/GenBank/DDBJ databases">
        <authorList>
            <consortium name="DOE Joint Genome Institute"/>
            <person name="Kuo A."/>
            <person name="Miyauchi S."/>
            <person name="Kiss E."/>
            <person name="Drula E."/>
            <person name="Kohler A."/>
            <person name="Sanchez-Garcia M."/>
            <person name="Andreopoulos B."/>
            <person name="Barry K.W."/>
            <person name="Bonito G."/>
            <person name="Buee M."/>
            <person name="Carver A."/>
            <person name="Chen C."/>
            <person name="Cichocki N."/>
            <person name="Clum A."/>
            <person name="Culley D."/>
            <person name="Crous P.W."/>
            <person name="Fauchery L."/>
            <person name="Girlanda M."/>
            <person name="Hayes R."/>
            <person name="Keri Z."/>
            <person name="LaButti K."/>
            <person name="Lipzen A."/>
            <person name="Lombard V."/>
            <person name="Magnuson J."/>
            <person name="Maillard F."/>
            <person name="Morin E."/>
            <person name="Murat C."/>
            <person name="Nolan M."/>
            <person name="Ohm R."/>
            <person name="Pangilinan J."/>
            <person name="Pereira M."/>
            <person name="Perotto S."/>
            <person name="Peter M."/>
            <person name="Riley R."/>
            <person name="Sitrit Y."/>
            <person name="Stielow B."/>
            <person name="Szollosi G."/>
            <person name="Zifcakova L."/>
            <person name="Stursova M."/>
            <person name="Spatafora J.W."/>
            <person name="Tedersoo L."/>
            <person name="Vaario L.-M."/>
            <person name="Yamada A."/>
            <person name="Yan M."/>
            <person name="Wang P."/>
            <person name="Xu J."/>
            <person name="Bruns T."/>
            <person name="Baldrian P."/>
            <person name="Vilgalys R."/>
            <person name="Henrissat B."/>
            <person name="Grigoriev I.V."/>
            <person name="Hibbett D."/>
            <person name="Nagy L.G."/>
            <person name="Martin F.M."/>
        </authorList>
    </citation>
    <scope>NUCLEOTIDE SEQUENCE</scope>
    <source>
        <strain evidence="2">Prilba</strain>
    </source>
</reference>
<evidence type="ECO:0000313" key="3">
    <source>
        <dbReference type="Proteomes" id="UP000759537"/>
    </source>
</evidence>
<dbReference type="AlphaFoldDB" id="A0A9P5JZ68"/>
<dbReference type="Proteomes" id="UP000759537">
    <property type="component" value="Unassembled WGS sequence"/>
</dbReference>
<sequence>MSSSTPSAQSTERITISGESQRQSPHTISTHTLDDDSLLNIFYLYRPGIFDEDEDVGTRILGGKGWERERWWYKLAQVCQRWRNLILESASYLGLCLVCTYGTPVADMLAHSPHLPLVIDYSDADCDIAAEDEEGANLALEQHNRIRRIRLQMPVLKLQKLITTAICEEYPMLDYLIMMPSMKETSTALVLPETLQALHLRHLALTGFVHPTGSRLLTTAMGIVTLCLYMSHPSAYFQPDTLLQWISLMPQLETLLVAFFFPVPDRYVGRQLMRMPIMTHVTLPNLRWFAFQGVSTYMEAVTCRITTPRLEKFGVQFFLLPTYSVPRLLQFVNTTESLRFDSAEFKFSEERVYVYVYPRDAKPRDAISIFVDCWHLDWQVSSVAQIFNSPSQIFSRVEHLILEHELHSRSSEEHNEVDRTEWRKLLRPFSKVKTLRVDDGLIEELARSLRLDDGEHPLELLPELQELAYIGSGDAGEAFTPFIDARQNAGHAVTLVRLVRVTPLS</sequence>
<proteinExistence type="predicted"/>
<protein>
    <submittedName>
        <fullName evidence="2">Uncharacterized protein</fullName>
    </submittedName>
</protein>
<organism evidence="2 3">
    <name type="scientific">Russula ochroleuca</name>
    <dbReference type="NCBI Taxonomy" id="152965"/>
    <lineage>
        <taxon>Eukaryota</taxon>
        <taxon>Fungi</taxon>
        <taxon>Dikarya</taxon>
        <taxon>Basidiomycota</taxon>
        <taxon>Agaricomycotina</taxon>
        <taxon>Agaricomycetes</taxon>
        <taxon>Russulales</taxon>
        <taxon>Russulaceae</taxon>
        <taxon>Russula</taxon>
    </lineage>
</organism>